<comment type="subcellular location">
    <subcellularLocation>
        <location evidence="1">Membrane</location>
        <topology evidence="1">Multi-pass membrane protein</topology>
    </subcellularLocation>
</comment>
<keyword evidence="5 6" id="KW-0472">Membrane</keyword>
<evidence type="ECO:0008006" key="9">
    <source>
        <dbReference type="Google" id="ProtNLM"/>
    </source>
</evidence>
<evidence type="ECO:0000256" key="3">
    <source>
        <dbReference type="ARBA" id="ARBA00022692"/>
    </source>
</evidence>
<evidence type="ECO:0000256" key="4">
    <source>
        <dbReference type="ARBA" id="ARBA00022989"/>
    </source>
</evidence>
<proteinExistence type="predicted"/>
<feature type="transmembrane region" description="Helical" evidence="6">
    <location>
        <begin position="183"/>
        <end position="213"/>
    </location>
</feature>
<evidence type="ECO:0000256" key="2">
    <source>
        <dbReference type="ARBA" id="ARBA00022679"/>
    </source>
</evidence>
<evidence type="ECO:0000256" key="6">
    <source>
        <dbReference type="SAM" id="Phobius"/>
    </source>
</evidence>
<name>A0ABT3X0T8_9BACL</name>
<keyword evidence="4 6" id="KW-1133">Transmembrane helix</keyword>
<sequence length="286" mass="30889">MDGLFWGTTVTLLAAYWGAYLGMRVLFRPLSQAFVRAGFVRPNFRGEKIPVGLGTALWLTLVLVGVLLMTASEWMPVPWLMLHDLIGCLTVCSLLFAAGLLDDAVGNRDATGLRGHLCTLVRDGVMTTGLIKAVVGVVAGLFGAWLLGSPGWRLPLDALVIALSANSVNLLDLRPGRACKGVLIGLVVLTLVSLRAEMSPVFWLLLGLTLAYLPYDLQARSMMGDAGANLLGGALGVLVVTTCSDAAVIGWLAFLVLFHLYTEKYSLSEAIEKNRWLRWFDVLGRT</sequence>
<dbReference type="RefSeq" id="WP_267150389.1">
    <property type="nucleotide sequence ID" value="NZ_JAPMLT010000001.1"/>
</dbReference>
<dbReference type="Pfam" id="PF00953">
    <property type="entry name" value="Glycos_transf_4"/>
    <property type="match status" value="1"/>
</dbReference>
<comment type="caution">
    <text evidence="7">The sequence shown here is derived from an EMBL/GenBank/DDBJ whole genome shotgun (WGS) entry which is preliminary data.</text>
</comment>
<keyword evidence="8" id="KW-1185">Reference proteome</keyword>
<keyword evidence="3 6" id="KW-0812">Transmembrane</keyword>
<gene>
    <name evidence="7" type="ORF">OS242_04245</name>
</gene>
<feature type="transmembrane region" description="Helical" evidence="6">
    <location>
        <begin position="48"/>
        <end position="68"/>
    </location>
</feature>
<dbReference type="InterPro" id="IPR000715">
    <property type="entry name" value="Glycosyl_transferase_4"/>
</dbReference>
<accession>A0ABT3X0T8</accession>
<dbReference type="EMBL" id="JAPMLT010000001">
    <property type="protein sequence ID" value="MCX7569170.1"/>
    <property type="molecule type" value="Genomic_DNA"/>
</dbReference>
<evidence type="ECO:0000256" key="1">
    <source>
        <dbReference type="ARBA" id="ARBA00004141"/>
    </source>
</evidence>
<organism evidence="7 8">
    <name type="scientific">Tumebacillus lacus</name>
    <dbReference type="NCBI Taxonomy" id="2995335"/>
    <lineage>
        <taxon>Bacteria</taxon>
        <taxon>Bacillati</taxon>
        <taxon>Bacillota</taxon>
        <taxon>Bacilli</taxon>
        <taxon>Bacillales</taxon>
        <taxon>Alicyclobacillaceae</taxon>
        <taxon>Tumebacillus</taxon>
    </lineage>
</organism>
<keyword evidence="2" id="KW-0808">Transferase</keyword>
<protein>
    <recommendedName>
        <fullName evidence="9">Glycosyl transferase family 4</fullName>
    </recommendedName>
</protein>
<evidence type="ECO:0000313" key="8">
    <source>
        <dbReference type="Proteomes" id="UP001208017"/>
    </source>
</evidence>
<feature type="transmembrane region" description="Helical" evidence="6">
    <location>
        <begin position="130"/>
        <end position="148"/>
    </location>
</feature>
<feature type="transmembrane region" description="Helical" evidence="6">
    <location>
        <begin position="6"/>
        <end position="27"/>
    </location>
</feature>
<reference evidence="7 8" key="1">
    <citation type="submission" date="2022-11" db="EMBL/GenBank/DDBJ databases">
        <title>Study of microbial diversity in lake waters.</title>
        <authorList>
            <person name="Zhang J."/>
        </authorList>
    </citation>
    <scope>NUCLEOTIDE SEQUENCE [LARGE SCALE GENOMIC DNA]</scope>
    <source>
        <strain evidence="7 8">DT12</strain>
    </source>
</reference>
<feature type="transmembrane region" description="Helical" evidence="6">
    <location>
        <begin position="233"/>
        <end position="258"/>
    </location>
</feature>
<feature type="transmembrane region" description="Helical" evidence="6">
    <location>
        <begin position="80"/>
        <end position="101"/>
    </location>
</feature>
<dbReference type="Proteomes" id="UP001208017">
    <property type="component" value="Unassembled WGS sequence"/>
</dbReference>
<evidence type="ECO:0000256" key="5">
    <source>
        <dbReference type="ARBA" id="ARBA00023136"/>
    </source>
</evidence>
<evidence type="ECO:0000313" key="7">
    <source>
        <dbReference type="EMBL" id="MCX7569170.1"/>
    </source>
</evidence>